<evidence type="ECO:0000313" key="2">
    <source>
        <dbReference type="EMBL" id="CAL1537183.1"/>
    </source>
</evidence>
<evidence type="ECO:0000313" key="3">
    <source>
        <dbReference type="Proteomes" id="UP001497497"/>
    </source>
</evidence>
<keyword evidence="3" id="KW-1185">Reference proteome</keyword>
<feature type="region of interest" description="Disordered" evidence="1">
    <location>
        <begin position="175"/>
        <end position="224"/>
    </location>
</feature>
<reference evidence="2 3" key="1">
    <citation type="submission" date="2024-04" db="EMBL/GenBank/DDBJ databases">
        <authorList>
            <consortium name="Genoscope - CEA"/>
            <person name="William W."/>
        </authorList>
    </citation>
    <scope>NUCLEOTIDE SEQUENCE [LARGE SCALE GENOMIC DNA]</scope>
</reference>
<dbReference type="PANTHER" id="PTHR35348">
    <property type="entry name" value="TESTIS, PROSTATE AND PLACENTA-EXPRESSED PROTEIN"/>
    <property type="match status" value="1"/>
</dbReference>
<dbReference type="EMBL" id="CAXITT010000253">
    <property type="protein sequence ID" value="CAL1537183.1"/>
    <property type="molecule type" value="Genomic_DNA"/>
</dbReference>
<feature type="compositionally biased region" description="Polar residues" evidence="1">
    <location>
        <begin position="179"/>
        <end position="188"/>
    </location>
</feature>
<dbReference type="InterPro" id="IPR034584">
    <property type="entry name" value="SPMIP8"/>
</dbReference>
<sequence length="224" mass="26140">MALCTNQDNKTVRLVEPDYLHHYPTFKRVRLAAVKEVIFNPDLPTFRHMDRDTVMCKLCDEHCQTTSCCTPRDFAEAEMNGLRAPPFKFHCLNITETGRELNRMYYTAADVQKGASYWSRYLERGKPVETSKHPLWRAIDEMSHAHLHFDGSTVRLVKPELRNWRLTFRGVHQLDPNGYRQQQPAPSDTDSRHRHAHPIFSKAVSNDAWRDPSRNPEHPNPPRP</sequence>
<dbReference type="PANTHER" id="PTHR35348:SF1">
    <property type="entry name" value="TESTIS, PROSTATE AND PLACENTA-EXPRESSED PROTEIN"/>
    <property type="match status" value="1"/>
</dbReference>
<name>A0AAV2HSU9_LYMST</name>
<dbReference type="Pfam" id="PF22574">
    <property type="entry name" value="SPMIP8"/>
    <property type="match status" value="1"/>
</dbReference>
<dbReference type="Proteomes" id="UP001497497">
    <property type="component" value="Unassembled WGS sequence"/>
</dbReference>
<evidence type="ECO:0000256" key="1">
    <source>
        <dbReference type="SAM" id="MobiDB-lite"/>
    </source>
</evidence>
<comment type="caution">
    <text evidence="2">The sequence shown here is derived from an EMBL/GenBank/DDBJ whole genome shotgun (WGS) entry which is preliminary data.</text>
</comment>
<dbReference type="AlphaFoldDB" id="A0AAV2HSU9"/>
<accession>A0AAV2HSU9</accession>
<proteinExistence type="predicted"/>
<gene>
    <name evidence="2" type="ORF">GSLYS_00011096001</name>
</gene>
<protein>
    <submittedName>
        <fullName evidence="2">Uncharacterized protein</fullName>
    </submittedName>
</protein>
<feature type="compositionally biased region" description="Basic and acidic residues" evidence="1">
    <location>
        <begin position="208"/>
        <end position="217"/>
    </location>
</feature>
<organism evidence="2 3">
    <name type="scientific">Lymnaea stagnalis</name>
    <name type="common">Great pond snail</name>
    <name type="synonym">Helix stagnalis</name>
    <dbReference type="NCBI Taxonomy" id="6523"/>
    <lineage>
        <taxon>Eukaryota</taxon>
        <taxon>Metazoa</taxon>
        <taxon>Spiralia</taxon>
        <taxon>Lophotrochozoa</taxon>
        <taxon>Mollusca</taxon>
        <taxon>Gastropoda</taxon>
        <taxon>Heterobranchia</taxon>
        <taxon>Euthyneura</taxon>
        <taxon>Panpulmonata</taxon>
        <taxon>Hygrophila</taxon>
        <taxon>Lymnaeoidea</taxon>
        <taxon>Lymnaeidae</taxon>
        <taxon>Lymnaea</taxon>
    </lineage>
</organism>